<accession>A0A4U0FGF1</accession>
<keyword evidence="1" id="KW-0472">Membrane</keyword>
<dbReference type="RefSeq" id="WP_136775725.1">
    <property type="nucleotide sequence ID" value="NZ_SUPK01000001.1"/>
</dbReference>
<protein>
    <submittedName>
        <fullName evidence="2">Uncharacterized protein</fullName>
    </submittedName>
</protein>
<sequence length="80" mass="9241">MIFLVAFAVVWLVSLFGDYIKWKDRKVKNVSKPLYVCLNAATLLLYIAYAANVRIPMPTTFFIRYVAPWINTLVRGTFHA</sequence>
<gene>
    <name evidence="2" type="ORF">E5161_00995</name>
</gene>
<keyword evidence="1" id="KW-1133">Transmembrane helix</keyword>
<name>A0A4U0FGF1_9BACL</name>
<feature type="transmembrane region" description="Helical" evidence="1">
    <location>
        <begin position="33"/>
        <end position="51"/>
    </location>
</feature>
<evidence type="ECO:0000313" key="2">
    <source>
        <dbReference type="EMBL" id="TJY44005.1"/>
    </source>
</evidence>
<dbReference type="AlphaFoldDB" id="A0A4U0FGF1"/>
<organism evidence="2 3">
    <name type="scientific">Cohnella pontilimi</name>
    <dbReference type="NCBI Taxonomy" id="2564100"/>
    <lineage>
        <taxon>Bacteria</taxon>
        <taxon>Bacillati</taxon>
        <taxon>Bacillota</taxon>
        <taxon>Bacilli</taxon>
        <taxon>Bacillales</taxon>
        <taxon>Paenibacillaceae</taxon>
        <taxon>Cohnella</taxon>
    </lineage>
</organism>
<keyword evidence="3" id="KW-1185">Reference proteome</keyword>
<evidence type="ECO:0000256" key="1">
    <source>
        <dbReference type="SAM" id="Phobius"/>
    </source>
</evidence>
<dbReference type="EMBL" id="SUPK01000001">
    <property type="protein sequence ID" value="TJY44005.1"/>
    <property type="molecule type" value="Genomic_DNA"/>
</dbReference>
<evidence type="ECO:0000313" key="3">
    <source>
        <dbReference type="Proteomes" id="UP000309673"/>
    </source>
</evidence>
<keyword evidence="1" id="KW-0812">Transmembrane</keyword>
<dbReference type="OrthoDB" id="2658073at2"/>
<reference evidence="2 3" key="1">
    <citation type="submission" date="2019-04" db="EMBL/GenBank/DDBJ databases">
        <title>Cohnella sp. nov., isolated from soil.</title>
        <authorList>
            <person name="Kim W."/>
        </authorList>
    </citation>
    <scope>NUCLEOTIDE SEQUENCE [LARGE SCALE GENOMIC DNA]</scope>
    <source>
        <strain evidence="2 3">CAU 1483</strain>
    </source>
</reference>
<comment type="caution">
    <text evidence="2">The sequence shown here is derived from an EMBL/GenBank/DDBJ whole genome shotgun (WGS) entry which is preliminary data.</text>
</comment>
<dbReference type="Proteomes" id="UP000309673">
    <property type="component" value="Unassembled WGS sequence"/>
</dbReference>
<proteinExistence type="predicted"/>